<dbReference type="Pfam" id="PF11951">
    <property type="entry name" value="Fungal_trans_2"/>
    <property type="match status" value="1"/>
</dbReference>
<feature type="domain" description="Zn(2)-C6 fungal-type" evidence="2">
    <location>
        <begin position="10"/>
        <end position="38"/>
    </location>
</feature>
<dbReference type="InterPro" id="IPR001138">
    <property type="entry name" value="Zn2Cys6_DnaBD"/>
</dbReference>
<dbReference type="STRING" id="1149755.A0A2J6QSI3"/>
<dbReference type="GO" id="GO:0000981">
    <property type="term" value="F:DNA-binding transcription factor activity, RNA polymerase II-specific"/>
    <property type="evidence" value="ECO:0007669"/>
    <property type="project" value="InterPro"/>
</dbReference>
<reference evidence="3" key="1">
    <citation type="submission" date="2016-04" db="EMBL/GenBank/DDBJ databases">
        <title>A degradative enzymes factory behind the ericoid mycorrhizal symbiosis.</title>
        <authorList>
            <consortium name="DOE Joint Genome Institute"/>
            <person name="Martino E."/>
            <person name="Morin E."/>
            <person name="Grelet G."/>
            <person name="Kuo A."/>
            <person name="Kohler A."/>
            <person name="Daghino S."/>
            <person name="Barry K."/>
            <person name="Choi C."/>
            <person name="Cichocki N."/>
            <person name="Clum A."/>
            <person name="Copeland A."/>
            <person name="Hainaut M."/>
            <person name="Haridas S."/>
            <person name="Labutti K."/>
            <person name="Lindquist E."/>
            <person name="Lipzen A."/>
            <person name="Khouja H.-R."/>
            <person name="Murat C."/>
            <person name="Ohm R."/>
            <person name="Olson A."/>
            <person name="Spatafora J."/>
            <person name="Veneault-Fourrey C."/>
            <person name="Henrissat B."/>
            <person name="Grigoriev I."/>
            <person name="Martin F."/>
            <person name="Perotto S."/>
        </authorList>
    </citation>
    <scope>NUCLEOTIDE SEQUENCE [LARGE SCALE GENOMIC DNA]</scope>
    <source>
        <strain evidence="3">F</strain>
    </source>
</reference>
<dbReference type="OrthoDB" id="4314040at2759"/>
<dbReference type="SMART" id="SM00066">
    <property type="entry name" value="GAL4"/>
    <property type="match status" value="1"/>
</dbReference>
<dbReference type="InterPro" id="IPR021858">
    <property type="entry name" value="Fun_TF"/>
</dbReference>
<dbReference type="AlphaFoldDB" id="A0A2J6QSI3"/>
<dbReference type="InterPro" id="IPR036864">
    <property type="entry name" value="Zn2-C6_fun-type_DNA-bd_sf"/>
</dbReference>
<dbReference type="GO" id="GO:0008270">
    <property type="term" value="F:zinc ion binding"/>
    <property type="evidence" value="ECO:0007669"/>
    <property type="project" value="InterPro"/>
</dbReference>
<evidence type="ECO:0000313" key="3">
    <source>
        <dbReference type="EMBL" id="PMD29228.1"/>
    </source>
</evidence>
<dbReference type="PANTHER" id="PTHR38791:SF13">
    <property type="entry name" value="ZN(2)-C6 FUNGAL-TYPE DOMAIN-CONTAINING PROTEIN"/>
    <property type="match status" value="1"/>
</dbReference>
<gene>
    <name evidence="3" type="ORF">L207DRAFT_574368</name>
</gene>
<proteinExistence type="predicted"/>
<sequence>MVNTGKPSAGCEACRARHIKCDESRPGCMRCQSSKRTCPGYRDLSKIRFGGKPASKKESYPTCTGKERSTSAYGARFNNLMSSKNFHEENQMAITDLVEASTSPLSSVSTSCFSHASLSSVHMQVSEMEAAECFFLANFVLQPNTVTKMGHLNFVIPLLKTASEFSPIRYAFSAVSLATFGAQPNSRSLLPKAKASYIQALKHINVALADPKQTKGDSIMATTLLLTVYEAMAPPDTELKGWHSHIDGAVALITSGRRRLFRSDTSRQLFLAVRELMTVEYIGMSKTPTRGVYWWMNRVPEDDVSQRYALLNLYVAELRADNNKITTLSTRIASNTEIVVEFLTRAEELEKQFRDWQETHASCWAPTTVAWIEDDESKDFSTMEAFPGRVETFTELTAGYRYNIARSSQVLIWTSILRAVSWTRYPEDYRLSSTYSKARQRCIELIDGIVASVPYFLGWKGCPKGALSIEQQPACGNQSSAMGVGAFYVMWPMFVAANSDFATPEQRAFVKSRLVYIAENLGINQAHQLIKASSSLQVVDNFAYIAPTVPTTSAPISVYLGG</sequence>
<keyword evidence="1" id="KW-0539">Nucleus</keyword>
<evidence type="ECO:0000259" key="2">
    <source>
        <dbReference type="PROSITE" id="PS50048"/>
    </source>
</evidence>
<protein>
    <recommendedName>
        <fullName evidence="2">Zn(2)-C6 fungal-type domain-containing protein</fullName>
    </recommendedName>
</protein>
<dbReference type="CDD" id="cd00067">
    <property type="entry name" value="GAL4"/>
    <property type="match status" value="1"/>
</dbReference>
<dbReference type="Proteomes" id="UP000235786">
    <property type="component" value="Unassembled WGS sequence"/>
</dbReference>
<accession>A0A2J6QSI3</accession>
<dbReference type="EMBL" id="KZ613976">
    <property type="protein sequence ID" value="PMD29228.1"/>
    <property type="molecule type" value="Genomic_DNA"/>
</dbReference>
<dbReference type="Pfam" id="PF00172">
    <property type="entry name" value="Zn_clus"/>
    <property type="match status" value="1"/>
</dbReference>
<dbReference type="PROSITE" id="PS50048">
    <property type="entry name" value="ZN2_CY6_FUNGAL_2"/>
    <property type="match status" value="1"/>
</dbReference>
<evidence type="ECO:0000313" key="4">
    <source>
        <dbReference type="Proteomes" id="UP000235786"/>
    </source>
</evidence>
<dbReference type="Gene3D" id="4.10.240.10">
    <property type="entry name" value="Zn(2)-C6 fungal-type DNA-binding domain"/>
    <property type="match status" value="1"/>
</dbReference>
<organism evidence="3 4">
    <name type="scientific">Hyaloscypha variabilis (strain UAMH 11265 / GT02V1 / F)</name>
    <name type="common">Meliniomyces variabilis</name>
    <dbReference type="NCBI Taxonomy" id="1149755"/>
    <lineage>
        <taxon>Eukaryota</taxon>
        <taxon>Fungi</taxon>
        <taxon>Dikarya</taxon>
        <taxon>Ascomycota</taxon>
        <taxon>Pezizomycotina</taxon>
        <taxon>Leotiomycetes</taxon>
        <taxon>Helotiales</taxon>
        <taxon>Hyaloscyphaceae</taxon>
        <taxon>Hyaloscypha</taxon>
        <taxon>Hyaloscypha variabilis</taxon>
    </lineage>
</organism>
<name>A0A2J6QSI3_HYAVF</name>
<dbReference type="PROSITE" id="PS00463">
    <property type="entry name" value="ZN2_CY6_FUNGAL_1"/>
    <property type="match status" value="1"/>
</dbReference>
<dbReference type="PANTHER" id="PTHR38791">
    <property type="entry name" value="ZN(II)2CYS6 TRANSCRIPTION FACTOR (EUROFUNG)-RELATED-RELATED"/>
    <property type="match status" value="1"/>
</dbReference>
<keyword evidence="4" id="KW-1185">Reference proteome</keyword>
<dbReference type="SUPFAM" id="SSF57701">
    <property type="entry name" value="Zn2/Cys6 DNA-binding domain"/>
    <property type="match status" value="1"/>
</dbReference>
<evidence type="ECO:0000256" key="1">
    <source>
        <dbReference type="ARBA" id="ARBA00023242"/>
    </source>
</evidence>
<dbReference type="InterPro" id="IPR053175">
    <property type="entry name" value="DHMBA_Reg_Transcription_Factor"/>
</dbReference>